<keyword evidence="1" id="KW-0472">Membrane</keyword>
<reference evidence="3 4" key="1">
    <citation type="submission" date="2024-07" db="EMBL/GenBank/DDBJ databases">
        <title>Uliginosibacterium paludis KCTC:42655.</title>
        <authorList>
            <person name="Kim M.K."/>
        </authorList>
    </citation>
    <scope>NUCLEOTIDE SEQUENCE [LARGE SCALE GENOMIC DNA]</scope>
    <source>
        <strain evidence="3 4">KCTC 42655</strain>
    </source>
</reference>
<proteinExistence type="predicted"/>
<feature type="transmembrane region" description="Helical" evidence="1">
    <location>
        <begin position="284"/>
        <end position="301"/>
    </location>
</feature>
<feature type="transmembrane region" description="Helical" evidence="1">
    <location>
        <begin position="39"/>
        <end position="59"/>
    </location>
</feature>
<protein>
    <recommendedName>
        <fullName evidence="2">EF-hand domain-containing protein</fullName>
    </recommendedName>
</protein>
<comment type="caution">
    <text evidence="3">The sequence shown here is derived from an EMBL/GenBank/DDBJ whole genome shotgun (WGS) entry which is preliminary data.</text>
</comment>
<evidence type="ECO:0000259" key="2">
    <source>
        <dbReference type="PROSITE" id="PS50222"/>
    </source>
</evidence>
<dbReference type="PROSITE" id="PS50222">
    <property type="entry name" value="EF_HAND_2"/>
    <property type="match status" value="1"/>
</dbReference>
<keyword evidence="4" id="KW-1185">Reference proteome</keyword>
<dbReference type="InterPro" id="IPR018247">
    <property type="entry name" value="EF_Hand_1_Ca_BS"/>
</dbReference>
<keyword evidence="1" id="KW-0812">Transmembrane</keyword>
<feature type="transmembrane region" description="Helical" evidence="1">
    <location>
        <begin position="12"/>
        <end position="33"/>
    </location>
</feature>
<dbReference type="RefSeq" id="WP_345928708.1">
    <property type="nucleotide sequence ID" value="NZ_JBDIVF010000007.1"/>
</dbReference>
<organism evidence="3 4">
    <name type="scientific">Uliginosibacterium paludis</name>
    <dbReference type="NCBI Taxonomy" id="1615952"/>
    <lineage>
        <taxon>Bacteria</taxon>
        <taxon>Pseudomonadati</taxon>
        <taxon>Pseudomonadota</taxon>
        <taxon>Betaproteobacteria</taxon>
        <taxon>Rhodocyclales</taxon>
        <taxon>Zoogloeaceae</taxon>
        <taxon>Uliginosibacterium</taxon>
    </lineage>
</organism>
<evidence type="ECO:0000256" key="1">
    <source>
        <dbReference type="SAM" id="Phobius"/>
    </source>
</evidence>
<evidence type="ECO:0000313" key="3">
    <source>
        <dbReference type="EMBL" id="MET1491142.1"/>
    </source>
</evidence>
<dbReference type="EMBL" id="JBEWLZ010000009">
    <property type="protein sequence ID" value="MET1491142.1"/>
    <property type="molecule type" value="Genomic_DNA"/>
</dbReference>
<dbReference type="Proteomes" id="UP001548590">
    <property type="component" value="Unassembled WGS sequence"/>
</dbReference>
<accession>A0ABV2CTP0</accession>
<dbReference type="PROSITE" id="PS00018">
    <property type="entry name" value="EF_HAND_1"/>
    <property type="match status" value="1"/>
</dbReference>
<feature type="domain" description="EF-hand" evidence="2">
    <location>
        <begin position="205"/>
        <end position="240"/>
    </location>
</feature>
<dbReference type="InterPro" id="IPR002048">
    <property type="entry name" value="EF_hand_dom"/>
</dbReference>
<evidence type="ECO:0000313" key="4">
    <source>
        <dbReference type="Proteomes" id="UP001548590"/>
    </source>
</evidence>
<sequence length="306" mass="35011">MQIHVLPQDLPRLLPGLLPGLASGLLFVLWIGLRGEPPANWQFGLLLAWFSLLAWIAAYRRYRFYADTPRAASIQTAPQGYVALEGIGRPLPGDPLRSPLNYLPCLWYRIRVERRSSNDKWVVETDECSDDSFVLEDRRGERCTIDPAGARVETSLRDQVREGDTRTTQWLLIPGTRINALGHFHSRRPIEDRAALKVEVRDRLADWKASGHAMRNFDADGNGQLDMQEWNSVREAAEQEVRNEREAAADFPAYHLLSLPEDGRPFVISDQPHEQVRRRYQQQAWLCLACFFLALSASAWLRTHSL</sequence>
<gene>
    <name evidence="3" type="ORF">ABVT11_14985</name>
</gene>
<name>A0ABV2CTP0_9RHOO</name>
<keyword evidence="1" id="KW-1133">Transmembrane helix</keyword>